<reference evidence="1" key="1">
    <citation type="journal article" date="2015" name="Nature">
        <title>Complex archaea that bridge the gap between prokaryotes and eukaryotes.</title>
        <authorList>
            <person name="Spang A."/>
            <person name="Saw J.H."/>
            <person name="Jorgensen S.L."/>
            <person name="Zaremba-Niedzwiedzka K."/>
            <person name="Martijn J."/>
            <person name="Lind A.E."/>
            <person name="van Eijk R."/>
            <person name="Schleper C."/>
            <person name="Guy L."/>
            <person name="Ettema T.J."/>
        </authorList>
    </citation>
    <scope>NUCLEOTIDE SEQUENCE</scope>
</reference>
<dbReference type="AlphaFoldDB" id="A0A0F9WTS1"/>
<dbReference type="EMBL" id="LAZR01000116">
    <property type="protein sequence ID" value="KKN89716.1"/>
    <property type="molecule type" value="Genomic_DNA"/>
</dbReference>
<name>A0A0F9WTS1_9ZZZZ</name>
<comment type="caution">
    <text evidence="1">The sequence shown here is derived from an EMBL/GenBank/DDBJ whole genome shotgun (WGS) entry which is preliminary data.</text>
</comment>
<protein>
    <submittedName>
        <fullName evidence="1">Uncharacterized protein</fullName>
    </submittedName>
</protein>
<gene>
    <name evidence="1" type="ORF">LCGC14_0235620</name>
</gene>
<evidence type="ECO:0000313" key="1">
    <source>
        <dbReference type="EMBL" id="KKN89716.1"/>
    </source>
</evidence>
<sequence length="122" mass="13759">MSEQAKVVVEPIEIPLHSEQELREIAQGIQTGAIWTHLDCPEPTDLVMMFMPFALMEPKLKHKLRTSDIGLIYEHINRAGPRSINGRPCFVSFKLLNEADADKVQGYCRELQKSVEVAGETP</sequence>
<accession>A0A0F9WTS1</accession>
<proteinExistence type="predicted"/>
<organism evidence="1">
    <name type="scientific">marine sediment metagenome</name>
    <dbReference type="NCBI Taxonomy" id="412755"/>
    <lineage>
        <taxon>unclassified sequences</taxon>
        <taxon>metagenomes</taxon>
        <taxon>ecological metagenomes</taxon>
    </lineage>
</organism>